<dbReference type="RefSeq" id="WP_275821699.1">
    <property type="nucleotide sequence ID" value="NZ_BAAANM010000039.1"/>
</dbReference>
<accession>A0ABT5ZA94</accession>
<evidence type="ECO:0000313" key="3">
    <source>
        <dbReference type="Proteomes" id="UP001220022"/>
    </source>
</evidence>
<reference evidence="2 3" key="1">
    <citation type="submission" date="2023-03" db="EMBL/GenBank/DDBJ databases">
        <title>Draft genome sequence of type strain Streptomyces ferralitis JCM 14344.</title>
        <authorList>
            <person name="Klaysubun C."/>
            <person name="Duangmal K."/>
        </authorList>
    </citation>
    <scope>NUCLEOTIDE SEQUENCE [LARGE SCALE GENOMIC DNA]</scope>
    <source>
        <strain evidence="2 3">JCM 14344</strain>
    </source>
</reference>
<keyword evidence="3" id="KW-1185">Reference proteome</keyword>
<feature type="compositionally biased region" description="Pro residues" evidence="1">
    <location>
        <begin position="328"/>
        <end position="338"/>
    </location>
</feature>
<sequence>MPTYQQVISADLSKLTDAAKKWDEMAGKFDTMATTYKNKVQSIGVDGSWSGLSQQASVPMSIKTLADINAGKKEATAVASLLRQAESKLSELQGSVKKVVSDAEHAGMKVDDNGIASFDYSKVPAHEQNSIAHDPDLHDVEGQWTRRVADAVQAVNDADYGIKLALWDASNYQPLNLNGAVFNANADSDLERDEAHQAAQLALRLDSDGKLSSDDMQDFQKLMRANSHDTDFSQNLLSTLGAEKTLLLSNRLNDLAYGDHTDANDKKGFFNTGSRHFAGLSHPGSEQQVLQGLSSAVAALRNEAGRRPQQGKHPRVPVAGVLDGGRPGVPPAVPHRSR</sequence>
<organism evidence="2 3">
    <name type="scientific">Streptantibioticus ferralitis</name>
    <dbReference type="NCBI Taxonomy" id="236510"/>
    <lineage>
        <taxon>Bacteria</taxon>
        <taxon>Bacillati</taxon>
        <taxon>Actinomycetota</taxon>
        <taxon>Actinomycetes</taxon>
        <taxon>Kitasatosporales</taxon>
        <taxon>Streptomycetaceae</taxon>
        <taxon>Streptantibioticus</taxon>
    </lineage>
</organism>
<dbReference type="Proteomes" id="UP001220022">
    <property type="component" value="Unassembled WGS sequence"/>
</dbReference>
<protein>
    <submittedName>
        <fullName evidence="2">Uncharacterized protein</fullName>
    </submittedName>
</protein>
<proteinExistence type="predicted"/>
<gene>
    <name evidence="2" type="ORF">P2L57_35090</name>
</gene>
<comment type="caution">
    <text evidence="2">The sequence shown here is derived from an EMBL/GenBank/DDBJ whole genome shotgun (WGS) entry which is preliminary data.</text>
</comment>
<name>A0ABT5ZA94_9ACTN</name>
<evidence type="ECO:0000256" key="1">
    <source>
        <dbReference type="SAM" id="MobiDB-lite"/>
    </source>
</evidence>
<evidence type="ECO:0000313" key="2">
    <source>
        <dbReference type="EMBL" id="MDF2260755.1"/>
    </source>
</evidence>
<dbReference type="EMBL" id="JARHTQ010000039">
    <property type="protein sequence ID" value="MDF2260755.1"/>
    <property type="molecule type" value="Genomic_DNA"/>
</dbReference>
<feature type="region of interest" description="Disordered" evidence="1">
    <location>
        <begin position="304"/>
        <end position="338"/>
    </location>
</feature>